<dbReference type="Pfam" id="PF00171">
    <property type="entry name" value="Aldedh"/>
    <property type="match status" value="1"/>
</dbReference>
<dbReference type="Gene3D" id="3.40.309.10">
    <property type="entry name" value="Aldehyde Dehydrogenase, Chain A, domain 2"/>
    <property type="match status" value="1"/>
</dbReference>
<evidence type="ECO:0000256" key="2">
    <source>
        <dbReference type="ARBA" id="ARBA00023002"/>
    </source>
</evidence>
<evidence type="ECO:0000256" key="1">
    <source>
        <dbReference type="ARBA" id="ARBA00009986"/>
    </source>
</evidence>
<dbReference type="PANTHER" id="PTHR42991:SF1">
    <property type="entry name" value="ALDEHYDE DEHYDROGENASE"/>
    <property type="match status" value="1"/>
</dbReference>
<feature type="non-terminal residue" evidence="4">
    <location>
        <position position="1"/>
    </location>
</feature>
<name>A0ABW3E3U5_9ACTN</name>
<dbReference type="SUPFAM" id="SSF53720">
    <property type="entry name" value="ALDH-like"/>
    <property type="match status" value="1"/>
</dbReference>
<dbReference type="InterPro" id="IPR051020">
    <property type="entry name" value="ALDH-related_metabolic_enz"/>
</dbReference>
<evidence type="ECO:0000259" key="3">
    <source>
        <dbReference type="Pfam" id="PF00171"/>
    </source>
</evidence>
<dbReference type="InterPro" id="IPR016163">
    <property type="entry name" value="Ald_DH_C"/>
</dbReference>
<organism evidence="4 5">
    <name type="scientific">Streptosporangium algeriense</name>
    <dbReference type="NCBI Taxonomy" id="1682748"/>
    <lineage>
        <taxon>Bacteria</taxon>
        <taxon>Bacillati</taxon>
        <taxon>Actinomycetota</taxon>
        <taxon>Actinomycetes</taxon>
        <taxon>Streptosporangiales</taxon>
        <taxon>Streptosporangiaceae</taxon>
        <taxon>Streptosporangium</taxon>
    </lineage>
</organism>
<dbReference type="InterPro" id="IPR016161">
    <property type="entry name" value="Ald_DH/histidinol_DH"/>
</dbReference>
<feature type="domain" description="Aldehyde dehydrogenase" evidence="3">
    <location>
        <begin position="2"/>
        <end position="122"/>
    </location>
</feature>
<dbReference type="EMBL" id="JBHTHX010002066">
    <property type="protein sequence ID" value="MFD0889854.1"/>
    <property type="molecule type" value="Genomic_DNA"/>
</dbReference>
<dbReference type="Gene3D" id="3.40.605.10">
    <property type="entry name" value="Aldehyde Dehydrogenase, Chain A, domain 1"/>
    <property type="match status" value="1"/>
</dbReference>
<comment type="similarity">
    <text evidence="1">Belongs to the aldehyde dehydrogenase family.</text>
</comment>
<dbReference type="Proteomes" id="UP001597024">
    <property type="component" value="Unassembled WGS sequence"/>
</dbReference>
<dbReference type="PANTHER" id="PTHR42991">
    <property type="entry name" value="ALDEHYDE DEHYDROGENASE"/>
    <property type="match status" value="1"/>
</dbReference>
<evidence type="ECO:0000313" key="5">
    <source>
        <dbReference type="Proteomes" id="UP001597024"/>
    </source>
</evidence>
<proteinExistence type="inferred from homology"/>
<keyword evidence="2" id="KW-0560">Oxidoreductase</keyword>
<accession>A0ABW3E3U5</accession>
<keyword evidence="5" id="KW-1185">Reference proteome</keyword>
<dbReference type="InterPro" id="IPR016162">
    <property type="entry name" value="Ald_DH_N"/>
</dbReference>
<dbReference type="InterPro" id="IPR015590">
    <property type="entry name" value="Aldehyde_DH_dom"/>
</dbReference>
<gene>
    <name evidence="4" type="ORF">ACFQ08_35385</name>
</gene>
<evidence type="ECO:0000313" key="4">
    <source>
        <dbReference type="EMBL" id="MFD0889854.1"/>
    </source>
</evidence>
<protein>
    <submittedName>
        <fullName evidence="4">Aldehyde dehydrogenase family protein</fullName>
    </submittedName>
</protein>
<reference evidence="5" key="1">
    <citation type="journal article" date="2019" name="Int. J. Syst. Evol. Microbiol.">
        <title>The Global Catalogue of Microorganisms (GCM) 10K type strain sequencing project: providing services to taxonomists for standard genome sequencing and annotation.</title>
        <authorList>
            <consortium name="The Broad Institute Genomics Platform"/>
            <consortium name="The Broad Institute Genome Sequencing Center for Infectious Disease"/>
            <person name="Wu L."/>
            <person name="Ma J."/>
        </authorList>
    </citation>
    <scope>NUCLEOTIDE SEQUENCE [LARGE SCALE GENOMIC DNA]</scope>
    <source>
        <strain evidence="5">CCUG 62974</strain>
    </source>
</reference>
<comment type="caution">
    <text evidence="4">The sequence shown here is derived from an EMBL/GenBank/DDBJ whole genome shotgun (WGS) entry which is preliminary data.</text>
</comment>
<sequence>LLTGGTREGATVAPTVLADVPHDAKVSCEEVFGPVMIVQSVSGVDEAFATVNDSKYGLQAGVFTRDLDLAFRANRELEVGGVVIGDVPSYRADQMPYGGIKESGVGREGIRSAIADFTYEKVMVLTGLSL</sequence>